<accession>A0A813Z0C3</accession>
<dbReference type="OrthoDB" id="10023393at2759"/>
<dbReference type="Proteomes" id="UP000663828">
    <property type="component" value="Unassembled WGS sequence"/>
</dbReference>
<feature type="region of interest" description="Disordered" evidence="1">
    <location>
        <begin position="142"/>
        <end position="181"/>
    </location>
</feature>
<name>A0A813Z0C3_ADIRI</name>
<evidence type="ECO:0000313" key="3">
    <source>
        <dbReference type="EMBL" id="CAF0791175.1"/>
    </source>
</evidence>
<dbReference type="SUPFAM" id="SSF54236">
    <property type="entry name" value="Ubiquitin-like"/>
    <property type="match status" value="1"/>
</dbReference>
<evidence type="ECO:0000313" key="4">
    <source>
        <dbReference type="EMBL" id="CAF0891304.1"/>
    </source>
</evidence>
<feature type="domain" description="Ubiquitin-like" evidence="2">
    <location>
        <begin position="31"/>
        <end position="89"/>
    </location>
</feature>
<dbReference type="EMBL" id="CAJNOJ010000011">
    <property type="protein sequence ID" value="CAF0791175.1"/>
    <property type="molecule type" value="Genomic_DNA"/>
</dbReference>
<dbReference type="Proteomes" id="UP000663852">
    <property type="component" value="Unassembled WGS sequence"/>
</dbReference>
<organism evidence="4 5">
    <name type="scientific">Adineta ricciae</name>
    <name type="common">Rotifer</name>
    <dbReference type="NCBI Taxonomy" id="249248"/>
    <lineage>
        <taxon>Eukaryota</taxon>
        <taxon>Metazoa</taxon>
        <taxon>Spiralia</taxon>
        <taxon>Gnathifera</taxon>
        <taxon>Rotifera</taxon>
        <taxon>Eurotatoria</taxon>
        <taxon>Bdelloidea</taxon>
        <taxon>Adinetida</taxon>
        <taxon>Adinetidae</taxon>
        <taxon>Adineta</taxon>
    </lineage>
</organism>
<evidence type="ECO:0000313" key="5">
    <source>
        <dbReference type="Proteomes" id="UP000663828"/>
    </source>
</evidence>
<dbReference type="InterPro" id="IPR000626">
    <property type="entry name" value="Ubiquitin-like_dom"/>
</dbReference>
<dbReference type="AlphaFoldDB" id="A0A813Z0C3"/>
<feature type="compositionally biased region" description="Polar residues" evidence="1">
    <location>
        <begin position="172"/>
        <end position="181"/>
    </location>
</feature>
<evidence type="ECO:0000256" key="1">
    <source>
        <dbReference type="SAM" id="MobiDB-lite"/>
    </source>
</evidence>
<evidence type="ECO:0000259" key="2">
    <source>
        <dbReference type="PROSITE" id="PS50053"/>
    </source>
</evidence>
<dbReference type="InterPro" id="IPR029071">
    <property type="entry name" value="Ubiquitin-like_domsf"/>
</dbReference>
<reference evidence="4" key="1">
    <citation type="submission" date="2021-02" db="EMBL/GenBank/DDBJ databases">
        <authorList>
            <person name="Nowell W R."/>
        </authorList>
    </citation>
    <scope>NUCLEOTIDE SEQUENCE</scope>
</reference>
<dbReference type="Gene3D" id="3.10.20.90">
    <property type="entry name" value="Phosphatidylinositol 3-kinase Catalytic Subunit, Chain A, domain 1"/>
    <property type="match status" value="1"/>
</dbReference>
<dbReference type="EMBL" id="CAJNOR010000361">
    <property type="protein sequence ID" value="CAF0891304.1"/>
    <property type="molecule type" value="Genomic_DNA"/>
</dbReference>
<comment type="caution">
    <text evidence="4">The sequence shown here is derived from an EMBL/GenBank/DDBJ whole genome shotgun (WGS) entry which is preliminary data.</text>
</comment>
<dbReference type="PROSITE" id="PS50053">
    <property type="entry name" value="UBIQUITIN_2"/>
    <property type="match status" value="1"/>
</dbReference>
<keyword evidence="5" id="KW-1185">Reference proteome</keyword>
<protein>
    <recommendedName>
        <fullName evidence="2">Ubiquitin-like domain-containing protein</fullName>
    </recommendedName>
</protein>
<proteinExistence type="predicted"/>
<gene>
    <name evidence="3" type="ORF">EDS130_LOCUS4356</name>
    <name evidence="4" type="ORF">XAT740_LOCUS7524</name>
</gene>
<sequence>MFQPSVFCIKLQLHFGGDIHDISVPTYNGAEPTVSDLMNVVERDFRVPRVLQTLVFHGQDLHPYPNEPLSRFGIKNGVPIRLVGRMTPPDMVQKINNQYGVNSYQQSYYTQQPCCNQQPNLVTFHTSEQSLPYYSEQYQYAQTAPAGTYSPPAACSNQDQPPPPTPNQGQTSERPNTEGNK</sequence>